<name>A0A1M5A789_9FIRM</name>
<dbReference type="EMBL" id="FQUY01000016">
    <property type="protein sequence ID" value="SHF26140.1"/>
    <property type="molecule type" value="Genomic_DNA"/>
</dbReference>
<dbReference type="AlphaFoldDB" id="A0A1M5A789"/>
<dbReference type="STRING" id="1121429.SAMN02745133_02199"/>
<dbReference type="OrthoDB" id="1786777at2"/>
<evidence type="ECO:0000313" key="1">
    <source>
        <dbReference type="EMBL" id="SHF26140.1"/>
    </source>
</evidence>
<reference evidence="2" key="1">
    <citation type="submission" date="2016-11" db="EMBL/GenBank/DDBJ databases">
        <authorList>
            <person name="Varghese N."/>
            <person name="Submissions S."/>
        </authorList>
    </citation>
    <scope>NUCLEOTIDE SEQUENCE [LARGE SCALE GENOMIC DNA]</scope>
    <source>
        <strain evidence="2">DSM 12395</strain>
    </source>
</reference>
<gene>
    <name evidence="1" type="ORF">SAMN02745133_02199</name>
</gene>
<protein>
    <submittedName>
        <fullName evidence="1">Uncharacterized protein</fullName>
    </submittedName>
</protein>
<proteinExistence type="predicted"/>
<accession>A0A1M5A789</accession>
<keyword evidence="2" id="KW-1185">Reference proteome</keyword>
<evidence type="ECO:0000313" key="2">
    <source>
        <dbReference type="Proteomes" id="UP000184148"/>
    </source>
</evidence>
<dbReference type="Proteomes" id="UP000184148">
    <property type="component" value="Unassembled WGS sequence"/>
</dbReference>
<organism evidence="1 2">
    <name type="scientific">Desulforamulus putei DSM 12395</name>
    <dbReference type="NCBI Taxonomy" id="1121429"/>
    <lineage>
        <taxon>Bacteria</taxon>
        <taxon>Bacillati</taxon>
        <taxon>Bacillota</taxon>
        <taxon>Clostridia</taxon>
        <taxon>Eubacteriales</taxon>
        <taxon>Peptococcaceae</taxon>
        <taxon>Desulforamulus</taxon>
    </lineage>
</organism>
<sequence length="125" mass="14391">MLVEKICKTCGNPFYPSINGSSEECDYCLTHCEHGTYIGFPGGPDYLCYWCEAGISAEKMEKMLKAHQVFENRLIKHRIRQLIKIFQREGVTKLLHNHKFLNTVAEIAKADVREFGKKALIVERI</sequence>
<dbReference type="RefSeq" id="WP_073239435.1">
    <property type="nucleotide sequence ID" value="NZ_FQUY01000016.1"/>
</dbReference>